<evidence type="ECO:0000256" key="5">
    <source>
        <dbReference type="ARBA" id="ARBA00022840"/>
    </source>
</evidence>
<evidence type="ECO:0000256" key="8">
    <source>
        <dbReference type="NCBIfam" id="TIGR00233"/>
    </source>
</evidence>
<dbReference type="InterPro" id="IPR002306">
    <property type="entry name" value="Trp-tRNA-ligase"/>
</dbReference>
<dbReference type="InterPro" id="IPR014729">
    <property type="entry name" value="Rossmann-like_a/b/a_fold"/>
</dbReference>
<evidence type="ECO:0000313" key="10">
    <source>
        <dbReference type="EMBL" id="PHN16338.1"/>
    </source>
</evidence>
<dbReference type="PRINTS" id="PR01039">
    <property type="entry name" value="TRNASYNTHTRP"/>
</dbReference>
<dbReference type="InterPro" id="IPR050203">
    <property type="entry name" value="Trp-tRNA_synthetase"/>
</dbReference>
<dbReference type="GO" id="GO:0006436">
    <property type="term" value="P:tryptophanyl-tRNA aminoacylation"/>
    <property type="evidence" value="ECO:0007669"/>
    <property type="project" value="UniProtKB-UniRule"/>
</dbReference>
<evidence type="ECO:0000256" key="6">
    <source>
        <dbReference type="ARBA" id="ARBA00022917"/>
    </source>
</evidence>
<dbReference type="AlphaFoldDB" id="A0A2G0V799"/>
<dbReference type="SUPFAM" id="SSF52374">
    <property type="entry name" value="Nucleotidylyl transferase"/>
    <property type="match status" value="1"/>
</dbReference>
<evidence type="ECO:0000256" key="3">
    <source>
        <dbReference type="ARBA" id="ARBA00022598"/>
    </source>
</evidence>
<dbReference type="EMBL" id="MKGN01000004">
    <property type="protein sequence ID" value="PHN16338.1"/>
    <property type="molecule type" value="Genomic_DNA"/>
</dbReference>
<dbReference type="Gene3D" id="3.40.50.620">
    <property type="entry name" value="HUPs"/>
    <property type="match status" value="1"/>
</dbReference>
<dbReference type="InterPro" id="IPR002305">
    <property type="entry name" value="aa-tRNA-synth_Ic"/>
</dbReference>
<dbReference type="InterPro" id="IPR001412">
    <property type="entry name" value="aa-tRNA-synth_I_CS"/>
</dbReference>
<dbReference type="PANTHER" id="PTHR43766">
    <property type="entry name" value="TRYPTOPHAN--TRNA LIGASE, MITOCHONDRIAL"/>
    <property type="match status" value="1"/>
</dbReference>
<evidence type="ECO:0000256" key="9">
    <source>
        <dbReference type="RuleBase" id="RU363036"/>
    </source>
</evidence>
<evidence type="ECO:0000256" key="1">
    <source>
        <dbReference type="ARBA" id="ARBA00005594"/>
    </source>
</evidence>
<keyword evidence="4 9" id="KW-0547">Nucleotide-binding</keyword>
<dbReference type="PANTHER" id="PTHR43766:SF1">
    <property type="entry name" value="TRYPTOPHAN--TRNA LIGASE, MITOCHONDRIAL"/>
    <property type="match status" value="1"/>
</dbReference>
<sequence>MKPVVYSAIQPSSETLTIGNYLGALLHWVRMQEDNECIYCIADMHAFSSIKTNKAIRSSSLDILALYLACGIDPINTIAFIQSHVLEHSQLNWLLSCYVYFGELKRMTQFKEKHLKAKEPINIGIFSYPVLMAADILLYQTAITPIGKDQKQHIELTKAIANRFNNMYGEAFTIPQPCIAVQGACIMSLLQPNIKMSKSDIYKRSTIYLLDSLYTLGSKVNKTITDSDMPPTIYYEPIFKPGISNLLTLLSCVDNPNIALLEIRFELNLYGCLKKAVIHTLNKLLTSLHTKCLSIRKDESYLNKLIYDGSIRASIKAKTTMNKLYIVLGMNS</sequence>
<accession>A0A2G0V799</accession>
<protein>
    <recommendedName>
        <fullName evidence="2 8">Tryptophan--tRNA ligase</fullName>
        <ecNumber evidence="2 8">6.1.1.2</ecNumber>
    </recommendedName>
</protein>
<organism evidence="10 11">
    <name type="scientific">Candidatus Tremblayella phenacoccinincola</name>
    <dbReference type="NCBI Taxonomy" id="1010676"/>
    <lineage>
        <taxon>Bacteria</taxon>
        <taxon>Pseudomonadati</taxon>
        <taxon>Pseudomonadota</taxon>
        <taxon>Betaproteobacteria</taxon>
        <taxon>Candidatus Tremblayella</taxon>
    </lineage>
</organism>
<name>A0A2G0V799_9PROT</name>
<keyword evidence="11" id="KW-1185">Reference proteome</keyword>
<gene>
    <name evidence="10" type="primary">trpS</name>
    <name evidence="10" type="ORF">TPPER_00043</name>
</gene>
<keyword evidence="3 9" id="KW-0436">Ligase</keyword>
<dbReference type="RefSeq" id="WP_099336787.1">
    <property type="nucleotide sequence ID" value="NZ_MKGN01000004.1"/>
</dbReference>
<evidence type="ECO:0000313" key="11">
    <source>
        <dbReference type="Proteomes" id="UP000222818"/>
    </source>
</evidence>
<dbReference type="Gene3D" id="1.10.240.10">
    <property type="entry name" value="Tyrosyl-Transfer RNA Synthetase"/>
    <property type="match status" value="1"/>
</dbReference>
<dbReference type="NCBIfam" id="TIGR00233">
    <property type="entry name" value="trpS"/>
    <property type="match status" value="1"/>
</dbReference>
<comment type="similarity">
    <text evidence="1 9">Belongs to the class-I aminoacyl-tRNA synthetase family.</text>
</comment>
<evidence type="ECO:0000256" key="4">
    <source>
        <dbReference type="ARBA" id="ARBA00022741"/>
    </source>
</evidence>
<comment type="caution">
    <text evidence="10">The sequence shown here is derived from an EMBL/GenBank/DDBJ whole genome shotgun (WGS) entry which is preliminary data.</text>
</comment>
<proteinExistence type="inferred from homology"/>
<dbReference type="GO" id="GO:0005524">
    <property type="term" value="F:ATP binding"/>
    <property type="evidence" value="ECO:0007669"/>
    <property type="project" value="UniProtKB-KW"/>
</dbReference>
<evidence type="ECO:0000256" key="7">
    <source>
        <dbReference type="ARBA" id="ARBA00023146"/>
    </source>
</evidence>
<keyword evidence="6 9" id="KW-0648">Protein biosynthesis</keyword>
<keyword evidence="5 9" id="KW-0067">ATP-binding</keyword>
<dbReference type="Proteomes" id="UP000222818">
    <property type="component" value="Unassembled WGS sequence"/>
</dbReference>
<evidence type="ECO:0000256" key="2">
    <source>
        <dbReference type="ARBA" id="ARBA00013161"/>
    </source>
</evidence>
<keyword evidence="7 9" id="KW-0030">Aminoacyl-tRNA synthetase</keyword>
<dbReference type="PROSITE" id="PS00178">
    <property type="entry name" value="AA_TRNA_LIGASE_I"/>
    <property type="match status" value="1"/>
</dbReference>
<dbReference type="EC" id="6.1.1.2" evidence="2 8"/>
<reference evidence="10 11" key="1">
    <citation type="journal article" date="2017" name="ISME J.">
        <title>Tremblaya phenacola PPER: an evolutionary beta-gammaproteobacterium collage.</title>
        <authorList>
            <person name="Gil R."/>
            <person name="Vargas-Chavez C."/>
            <person name="Lopez-Madrigal S."/>
            <person name="Santos-Garcia D."/>
            <person name="Latorre A."/>
            <person name="Moya A."/>
        </authorList>
    </citation>
    <scope>NUCLEOTIDE SEQUENCE [LARGE SCALE GENOMIC DNA]</scope>
    <source>
        <strain evidence="10 11">PPER</strain>
    </source>
</reference>
<dbReference type="CDD" id="cd00806">
    <property type="entry name" value="TrpRS_core"/>
    <property type="match status" value="1"/>
</dbReference>
<dbReference type="GO" id="GO:0004830">
    <property type="term" value="F:tryptophan-tRNA ligase activity"/>
    <property type="evidence" value="ECO:0007669"/>
    <property type="project" value="UniProtKB-UniRule"/>
</dbReference>
<dbReference type="OrthoDB" id="9801042at2"/>
<dbReference type="GO" id="GO:0005829">
    <property type="term" value="C:cytosol"/>
    <property type="evidence" value="ECO:0007669"/>
    <property type="project" value="TreeGrafter"/>
</dbReference>
<dbReference type="Pfam" id="PF00579">
    <property type="entry name" value="tRNA-synt_1b"/>
    <property type="match status" value="1"/>
</dbReference>